<keyword evidence="2" id="KW-0472">Membrane</keyword>
<keyword evidence="4" id="KW-1185">Reference proteome</keyword>
<feature type="transmembrane region" description="Helical" evidence="2">
    <location>
        <begin position="115"/>
        <end position="133"/>
    </location>
</feature>
<feature type="transmembrane region" description="Helical" evidence="2">
    <location>
        <begin position="145"/>
        <end position="162"/>
    </location>
</feature>
<evidence type="ECO:0000256" key="1">
    <source>
        <dbReference type="SAM" id="MobiDB-lite"/>
    </source>
</evidence>
<sequence>MTVASTARVSTAQDTREDAGRTGGQTFVWLGRYAVHGVLSLAVAFFLTALPVVASEIHKGLAVGAAVLAALLVANFAPKVIPVVIIVSVLFQNLFVALVSPYITSSADFNFVRGFNFLTLVVFFLFFWFEVLLRRHAYSTPFMRYFYASTVVLLIVGLYFAYGW</sequence>
<feature type="transmembrane region" description="Helical" evidence="2">
    <location>
        <begin position="33"/>
        <end position="54"/>
    </location>
</feature>
<organism evidence="3 4">
    <name type="scientific">Methylobrevis pamukkalensis</name>
    <dbReference type="NCBI Taxonomy" id="1439726"/>
    <lineage>
        <taxon>Bacteria</taxon>
        <taxon>Pseudomonadati</taxon>
        <taxon>Pseudomonadota</taxon>
        <taxon>Alphaproteobacteria</taxon>
        <taxon>Hyphomicrobiales</taxon>
        <taxon>Pleomorphomonadaceae</taxon>
        <taxon>Methylobrevis</taxon>
    </lineage>
</organism>
<dbReference type="EMBL" id="MCRJ01000022">
    <property type="protein sequence ID" value="ODN71389.1"/>
    <property type="molecule type" value="Genomic_DNA"/>
</dbReference>
<feature type="region of interest" description="Disordered" evidence="1">
    <location>
        <begin position="1"/>
        <end position="20"/>
    </location>
</feature>
<keyword evidence="2" id="KW-0812">Transmembrane</keyword>
<reference evidence="3 4" key="1">
    <citation type="submission" date="2016-07" db="EMBL/GenBank/DDBJ databases">
        <title>Draft Genome Sequence of Methylobrevis pamukkalensis PK2.</title>
        <authorList>
            <person name="Vasilenko O.V."/>
            <person name="Doronina N.V."/>
            <person name="Shmareva M.N."/>
            <person name="Tarlachkov S.V."/>
            <person name="Mustakhimov I."/>
            <person name="Trotsenko Y.A."/>
        </authorList>
    </citation>
    <scope>NUCLEOTIDE SEQUENCE [LARGE SCALE GENOMIC DNA]</scope>
    <source>
        <strain evidence="3 4">PK2</strain>
    </source>
</reference>
<proteinExistence type="predicted"/>
<dbReference type="AlphaFoldDB" id="A0A1E3H4Y5"/>
<dbReference type="RefSeq" id="WP_069306220.1">
    <property type="nucleotide sequence ID" value="NZ_MCRJ01000022.1"/>
</dbReference>
<evidence type="ECO:0000313" key="4">
    <source>
        <dbReference type="Proteomes" id="UP000094622"/>
    </source>
</evidence>
<accession>A0A1E3H4Y5</accession>
<evidence type="ECO:0000256" key="2">
    <source>
        <dbReference type="SAM" id="Phobius"/>
    </source>
</evidence>
<evidence type="ECO:0000313" key="3">
    <source>
        <dbReference type="EMBL" id="ODN71389.1"/>
    </source>
</evidence>
<protein>
    <submittedName>
        <fullName evidence="3">Uncharacterized protein</fullName>
    </submittedName>
</protein>
<comment type="caution">
    <text evidence="3">The sequence shown here is derived from an EMBL/GenBank/DDBJ whole genome shotgun (WGS) entry which is preliminary data.</text>
</comment>
<keyword evidence="2" id="KW-1133">Transmembrane helix</keyword>
<dbReference type="Proteomes" id="UP000094622">
    <property type="component" value="Unassembled WGS sequence"/>
</dbReference>
<feature type="compositionally biased region" description="Polar residues" evidence="1">
    <location>
        <begin position="1"/>
        <end position="13"/>
    </location>
</feature>
<feature type="transmembrane region" description="Helical" evidence="2">
    <location>
        <begin position="84"/>
        <end position="103"/>
    </location>
</feature>
<name>A0A1E3H4Y5_9HYPH</name>
<gene>
    <name evidence="3" type="ORF">A6302_01253</name>
</gene>
<feature type="transmembrane region" description="Helical" evidence="2">
    <location>
        <begin position="60"/>
        <end position="77"/>
    </location>
</feature>